<dbReference type="VEuPathDB" id="FungiDB:SDRG_11808"/>
<organism evidence="1 2">
    <name type="scientific">Saprolegnia diclina (strain VS20)</name>
    <dbReference type="NCBI Taxonomy" id="1156394"/>
    <lineage>
        <taxon>Eukaryota</taxon>
        <taxon>Sar</taxon>
        <taxon>Stramenopiles</taxon>
        <taxon>Oomycota</taxon>
        <taxon>Saprolegniomycetes</taxon>
        <taxon>Saprolegniales</taxon>
        <taxon>Saprolegniaceae</taxon>
        <taxon>Saprolegnia</taxon>
    </lineage>
</organism>
<proteinExistence type="predicted"/>
<dbReference type="eggNOG" id="ENOG502SMGH">
    <property type="taxonomic scope" value="Eukaryota"/>
</dbReference>
<dbReference type="EMBL" id="JH767175">
    <property type="protein sequence ID" value="EQC30492.1"/>
    <property type="molecule type" value="Genomic_DNA"/>
</dbReference>
<protein>
    <submittedName>
        <fullName evidence="1">Uncharacterized protein</fullName>
    </submittedName>
</protein>
<dbReference type="GeneID" id="19952535"/>
<dbReference type="Proteomes" id="UP000030762">
    <property type="component" value="Unassembled WGS sequence"/>
</dbReference>
<gene>
    <name evidence="1" type="ORF">SDRG_11808</name>
</gene>
<sequence>MVAGACSTKATTGADPVKRINQAIETLDWPAAQAALDVIGNDGFEVCSATEADWDSYVESADQRVNPRFLEYRNNAIYLIEMGGGLHGDIVAGISEAMLVATSPEATGTNARVLRLYHETHINKSSRRAIGGLPKLEPDCCCGPASHIGAIKPAHLRWNEFHTFKVEVGVSQGWRSMDVKVARYCAFPGIRYVLCVIVSPDMSVREYKLFAITNDELEGPAPDLVPPTPITAATRIVLDGRRLLALPNNTALPGRFPAEVSFTLQPILDAASIHDTE</sequence>
<dbReference type="InParanoid" id="T0RKT5"/>
<dbReference type="OrthoDB" id="68363at2759"/>
<keyword evidence="2" id="KW-1185">Reference proteome</keyword>
<dbReference type="OMA" id="HETHINK"/>
<name>T0RKT5_SAPDV</name>
<dbReference type="AlphaFoldDB" id="T0RKT5"/>
<dbReference type="RefSeq" id="XP_008616085.1">
    <property type="nucleotide sequence ID" value="XM_008617863.1"/>
</dbReference>
<evidence type="ECO:0000313" key="2">
    <source>
        <dbReference type="Proteomes" id="UP000030762"/>
    </source>
</evidence>
<accession>T0RKT5</accession>
<reference evidence="1 2" key="1">
    <citation type="submission" date="2012-04" db="EMBL/GenBank/DDBJ databases">
        <title>The Genome Sequence of Saprolegnia declina VS20.</title>
        <authorList>
            <consortium name="The Broad Institute Genome Sequencing Platform"/>
            <person name="Russ C."/>
            <person name="Nusbaum C."/>
            <person name="Tyler B."/>
            <person name="van West P."/>
            <person name="Dieguez-Uribeondo J."/>
            <person name="de Bruijn I."/>
            <person name="Tripathy S."/>
            <person name="Jiang R."/>
            <person name="Young S.K."/>
            <person name="Zeng Q."/>
            <person name="Gargeya S."/>
            <person name="Fitzgerald M."/>
            <person name="Haas B."/>
            <person name="Abouelleil A."/>
            <person name="Alvarado L."/>
            <person name="Arachchi H.M."/>
            <person name="Berlin A."/>
            <person name="Chapman S.B."/>
            <person name="Goldberg J."/>
            <person name="Griggs A."/>
            <person name="Gujja S."/>
            <person name="Hansen M."/>
            <person name="Howarth C."/>
            <person name="Imamovic A."/>
            <person name="Larimer J."/>
            <person name="McCowen C."/>
            <person name="Montmayeur A."/>
            <person name="Murphy C."/>
            <person name="Neiman D."/>
            <person name="Pearson M."/>
            <person name="Priest M."/>
            <person name="Roberts A."/>
            <person name="Saif S."/>
            <person name="Shea T."/>
            <person name="Sisk P."/>
            <person name="Sykes S."/>
            <person name="Wortman J."/>
            <person name="Nusbaum C."/>
            <person name="Birren B."/>
        </authorList>
    </citation>
    <scope>NUCLEOTIDE SEQUENCE [LARGE SCALE GENOMIC DNA]</scope>
    <source>
        <strain evidence="1 2">VS20</strain>
    </source>
</reference>
<evidence type="ECO:0000313" key="1">
    <source>
        <dbReference type="EMBL" id="EQC30492.1"/>
    </source>
</evidence>